<dbReference type="OrthoDB" id="821652at2"/>
<protein>
    <submittedName>
        <fullName evidence="2">Uncharacterized protein</fullName>
    </submittedName>
</protein>
<keyword evidence="3" id="KW-1185">Reference proteome</keyword>
<accession>I0K9E1</accession>
<dbReference type="EMBL" id="HE796683">
    <property type="protein sequence ID" value="CCH00744.1"/>
    <property type="molecule type" value="Genomic_DNA"/>
</dbReference>
<dbReference type="Proteomes" id="UP000011058">
    <property type="component" value="Chromosome"/>
</dbReference>
<keyword evidence="1" id="KW-0732">Signal</keyword>
<feature type="chain" id="PRO_5003631204" evidence="1">
    <location>
        <begin position="25"/>
        <end position="239"/>
    </location>
</feature>
<gene>
    <name evidence="2" type="ORF">FAES_2735</name>
</gene>
<evidence type="ECO:0000313" key="3">
    <source>
        <dbReference type="Proteomes" id="UP000011058"/>
    </source>
</evidence>
<dbReference type="HOGENOM" id="CLU_1173944_0_0_10"/>
<name>I0K9E1_9BACT</name>
<evidence type="ECO:0000256" key="1">
    <source>
        <dbReference type="SAM" id="SignalP"/>
    </source>
</evidence>
<reference evidence="2 3" key="1">
    <citation type="journal article" date="2012" name="J. Bacteriol.">
        <title>Genome Sequence of Fibrella aestuarina BUZ 2T, a Filamentous Marine Bacterium.</title>
        <authorList>
            <person name="Filippini M."/>
            <person name="Qi W."/>
            <person name="Blom J."/>
            <person name="Goesmann A."/>
            <person name="Smits T.H."/>
            <person name="Bagheri H.C."/>
        </authorList>
    </citation>
    <scope>NUCLEOTIDE SEQUENCE [LARGE SCALE GENOMIC DNA]</scope>
    <source>
        <strain evidence="3">BUZ 2T</strain>
    </source>
</reference>
<dbReference type="AlphaFoldDB" id="I0K9E1"/>
<dbReference type="KEGG" id="fae:FAES_2735"/>
<proteinExistence type="predicted"/>
<feature type="signal peptide" evidence="1">
    <location>
        <begin position="1"/>
        <end position="24"/>
    </location>
</feature>
<dbReference type="RefSeq" id="WP_015331843.1">
    <property type="nucleotide sequence ID" value="NC_020054.1"/>
</dbReference>
<evidence type="ECO:0000313" key="2">
    <source>
        <dbReference type="EMBL" id="CCH00744.1"/>
    </source>
</evidence>
<dbReference type="eggNOG" id="ENOG502ZC9Y">
    <property type="taxonomic scope" value="Bacteria"/>
</dbReference>
<organism evidence="2 3">
    <name type="scientific">Fibrella aestuarina BUZ 2</name>
    <dbReference type="NCBI Taxonomy" id="1166018"/>
    <lineage>
        <taxon>Bacteria</taxon>
        <taxon>Pseudomonadati</taxon>
        <taxon>Bacteroidota</taxon>
        <taxon>Cytophagia</taxon>
        <taxon>Cytophagales</taxon>
        <taxon>Spirosomataceae</taxon>
        <taxon>Fibrella</taxon>
    </lineage>
</organism>
<sequence>MRSRSTRFLPFCLLLSLCFTAASAQQFLPPIERFSSSKPGYLVLKTGERVEFILDDLDRKKGLIIRIEGKTLDGKRFKYEADEIQEAGLSPSDFAKFASFSESTRSIAKMQRNQVDQSGRNLVLFYNERLDDQKREALLQLVNPGFESRIRVYDDPFAAETTGVGFGGIQLTGGMDKSFYVKTNGKTIRLKKKNYDELFAPLFDTCPALMTKYGKNFAWRDFAYHVFMFDQECGDVASK</sequence>